<proteinExistence type="predicted"/>
<dbReference type="PANTHER" id="PTHR10166:SF37">
    <property type="entry name" value="STOLID, ISOFORM H"/>
    <property type="match status" value="1"/>
</dbReference>
<dbReference type="InterPro" id="IPR051173">
    <property type="entry name" value="Ca_channel_alpha-2/delta"/>
</dbReference>
<protein>
    <submittedName>
        <fullName evidence="3">Voltage-dependent calcium channel subunit alpha-2/delta-2-like isoform X1</fullName>
    </submittedName>
</protein>
<organism evidence="2 3">
    <name type="scientific">Limulus polyphemus</name>
    <name type="common">Atlantic horseshoe crab</name>
    <dbReference type="NCBI Taxonomy" id="6850"/>
    <lineage>
        <taxon>Eukaryota</taxon>
        <taxon>Metazoa</taxon>
        <taxon>Ecdysozoa</taxon>
        <taxon>Arthropoda</taxon>
        <taxon>Chelicerata</taxon>
        <taxon>Merostomata</taxon>
        <taxon>Xiphosura</taxon>
        <taxon>Limulidae</taxon>
        <taxon>Limulus</taxon>
    </lineage>
</organism>
<sequence length="364" mass="41364">MTEGGLTRVFPPEKSYLLDGLTDPFTSFLYKRAIYSTSSVFIVPENKVGVFDDNNDTLITVVKAFTITESEGRYTPGVVGMNISANLLQSKLETFFSSEETDSICYNKTDIALCYLLDDAAFIVATNQDNNLDLIGLFFGTHDPHLMTELHMKGVYQSIDDYNYEARCPKDQKVNQGFRHMPLGSSFGSLLSVTWIFDLSAWYQARIWFYSLISSLWWQHGDSFPEFFYDEDNTTHCITRLTQYYLGSNSTRASEEIEFNNCSRVFSVAKVGMTNLLLVIATPPCTDATFHPPLPNPPVPVEVFPDLCHPHVKYRVRPEKCFAFHKLEDSTKCSAIQLHSFLQSQFFAIGVLILFIEISNLFHP</sequence>
<reference evidence="3" key="1">
    <citation type="submission" date="2025-08" db="UniProtKB">
        <authorList>
            <consortium name="RefSeq"/>
        </authorList>
    </citation>
    <scope>IDENTIFICATION</scope>
    <source>
        <tissue evidence="3">Muscle</tissue>
    </source>
</reference>
<feature type="domain" description="Voltage-dependent calcium channel alpha-2/delta subunit conserved region" evidence="1">
    <location>
        <begin position="2"/>
        <end position="333"/>
    </location>
</feature>
<keyword evidence="2" id="KW-1185">Reference proteome</keyword>
<evidence type="ECO:0000259" key="1">
    <source>
        <dbReference type="Pfam" id="PF08473"/>
    </source>
</evidence>
<evidence type="ECO:0000313" key="2">
    <source>
        <dbReference type="Proteomes" id="UP000694941"/>
    </source>
</evidence>
<dbReference type="RefSeq" id="XP_022248300.1">
    <property type="nucleotide sequence ID" value="XM_022392592.1"/>
</dbReference>
<accession>A0ABM1SXE4</accession>
<dbReference type="Proteomes" id="UP000694941">
    <property type="component" value="Unplaced"/>
</dbReference>
<name>A0ABM1SXE4_LIMPO</name>
<gene>
    <name evidence="3" type="primary">LOC106464812</name>
</gene>
<dbReference type="PANTHER" id="PTHR10166">
    <property type="entry name" value="VOLTAGE-DEPENDENT CALCIUM CHANNEL SUBUNIT ALPHA-2/DELTA-RELATED"/>
    <property type="match status" value="1"/>
</dbReference>
<dbReference type="InterPro" id="IPR013680">
    <property type="entry name" value="VDCC_a2/dsu"/>
</dbReference>
<dbReference type="Pfam" id="PF08473">
    <property type="entry name" value="VGCC_alpha2"/>
    <property type="match status" value="1"/>
</dbReference>
<dbReference type="GeneID" id="106464812"/>
<evidence type="ECO:0000313" key="3">
    <source>
        <dbReference type="RefSeq" id="XP_022248300.1"/>
    </source>
</evidence>